<dbReference type="Pfam" id="PF03631">
    <property type="entry name" value="Virul_fac_BrkB"/>
    <property type="match status" value="1"/>
</dbReference>
<sequence length="365" mass="40117">MINPPAFPKPESQQLPCILVVSVDTSRLSVWVTPIGADVNHSTTMTANTLKLFFTNAWIVIRDAFNGFLNDRCLKLSAALAYYTVFSLAPLLVLIISVVSIFLGQDAIQGQIFSQINGLVGNEAAKQIQDMIKSVSLSGKTNTALAIGILTLVIGATSIFVEIQDSVNMIWRVKAKPKRGWLKLIKDRLLSSSLVVSLGFLLLVSLIVNGIILAMSDFLSRYLPGIGVYLVSAFNFLISTAVVSVLFAIIFKVLPDAKISWKDVRWGAFFTALLFMLGRYLIGLYIETTSTSSAYGAAGSLIVILTWIYYTAAILYFGAEFTQAYANHFGIKIEPADYAVYVEQTERERDVAVIPIDKKVEESNK</sequence>
<dbReference type="PANTHER" id="PTHR30213:SF1">
    <property type="entry name" value="INNER MEMBRANE PROTEIN YHJD"/>
    <property type="match status" value="1"/>
</dbReference>
<name>A0A286FIC2_9BACT</name>
<feature type="transmembrane region" description="Helical" evidence="6">
    <location>
        <begin position="80"/>
        <end position="103"/>
    </location>
</feature>
<dbReference type="GO" id="GO:0005886">
    <property type="term" value="C:plasma membrane"/>
    <property type="evidence" value="ECO:0007669"/>
    <property type="project" value="UniProtKB-SubCell"/>
</dbReference>
<evidence type="ECO:0000256" key="4">
    <source>
        <dbReference type="ARBA" id="ARBA00022989"/>
    </source>
</evidence>
<evidence type="ECO:0000256" key="6">
    <source>
        <dbReference type="SAM" id="Phobius"/>
    </source>
</evidence>
<keyword evidence="8" id="KW-1185">Reference proteome</keyword>
<feature type="transmembrane region" description="Helical" evidence="6">
    <location>
        <begin position="298"/>
        <end position="319"/>
    </location>
</feature>
<feature type="transmembrane region" description="Helical" evidence="6">
    <location>
        <begin position="144"/>
        <end position="168"/>
    </location>
</feature>
<evidence type="ECO:0000256" key="3">
    <source>
        <dbReference type="ARBA" id="ARBA00022692"/>
    </source>
</evidence>
<evidence type="ECO:0000313" key="7">
    <source>
        <dbReference type="EMBL" id="SOD82719.1"/>
    </source>
</evidence>
<dbReference type="PANTHER" id="PTHR30213">
    <property type="entry name" value="INNER MEMBRANE PROTEIN YHJD"/>
    <property type="match status" value="1"/>
</dbReference>
<feature type="transmembrane region" description="Helical" evidence="6">
    <location>
        <begin position="266"/>
        <end position="286"/>
    </location>
</feature>
<dbReference type="AlphaFoldDB" id="A0A286FIC2"/>
<feature type="transmembrane region" description="Helical" evidence="6">
    <location>
        <begin position="189"/>
        <end position="214"/>
    </location>
</feature>
<protein>
    <submittedName>
        <fullName evidence="7">Membrane protein</fullName>
    </submittedName>
</protein>
<evidence type="ECO:0000256" key="2">
    <source>
        <dbReference type="ARBA" id="ARBA00022475"/>
    </source>
</evidence>
<dbReference type="Proteomes" id="UP000219452">
    <property type="component" value="Unassembled WGS sequence"/>
</dbReference>
<keyword evidence="5 6" id="KW-0472">Membrane</keyword>
<evidence type="ECO:0000256" key="5">
    <source>
        <dbReference type="ARBA" id="ARBA00023136"/>
    </source>
</evidence>
<keyword evidence="2" id="KW-1003">Cell membrane</keyword>
<organism evidence="7 8">
    <name type="scientific">Spirosoma fluviale</name>
    <dbReference type="NCBI Taxonomy" id="1597977"/>
    <lineage>
        <taxon>Bacteria</taxon>
        <taxon>Pseudomonadati</taxon>
        <taxon>Bacteroidota</taxon>
        <taxon>Cytophagia</taxon>
        <taxon>Cytophagales</taxon>
        <taxon>Cytophagaceae</taxon>
        <taxon>Spirosoma</taxon>
    </lineage>
</organism>
<comment type="subcellular location">
    <subcellularLocation>
        <location evidence="1">Cell membrane</location>
        <topology evidence="1">Multi-pass membrane protein</topology>
    </subcellularLocation>
</comment>
<evidence type="ECO:0000256" key="1">
    <source>
        <dbReference type="ARBA" id="ARBA00004651"/>
    </source>
</evidence>
<reference evidence="8" key="1">
    <citation type="submission" date="2017-09" db="EMBL/GenBank/DDBJ databases">
        <authorList>
            <person name="Varghese N."/>
            <person name="Submissions S."/>
        </authorList>
    </citation>
    <scope>NUCLEOTIDE SEQUENCE [LARGE SCALE GENOMIC DNA]</scope>
    <source>
        <strain evidence="8">DSM 29961</strain>
    </source>
</reference>
<proteinExistence type="predicted"/>
<keyword evidence="3 6" id="KW-0812">Transmembrane</keyword>
<dbReference type="NCBIfam" id="TIGR00765">
    <property type="entry name" value="yihY_not_rbn"/>
    <property type="match status" value="1"/>
</dbReference>
<accession>A0A286FIC2</accession>
<feature type="transmembrane region" description="Helical" evidence="6">
    <location>
        <begin position="226"/>
        <end position="254"/>
    </location>
</feature>
<keyword evidence="4 6" id="KW-1133">Transmembrane helix</keyword>
<dbReference type="InterPro" id="IPR017039">
    <property type="entry name" value="Virul_fac_BrkB"/>
</dbReference>
<evidence type="ECO:0000313" key="8">
    <source>
        <dbReference type="Proteomes" id="UP000219452"/>
    </source>
</evidence>
<dbReference type="EMBL" id="OCNH01000001">
    <property type="protein sequence ID" value="SOD82719.1"/>
    <property type="molecule type" value="Genomic_DNA"/>
</dbReference>
<gene>
    <name evidence="7" type="ORF">SAMN06269250_2235</name>
</gene>